<feature type="transmembrane region" description="Helical" evidence="7">
    <location>
        <begin position="66"/>
        <end position="86"/>
    </location>
</feature>
<feature type="domain" description="Major facilitator superfamily (MFS) profile" evidence="8">
    <location>
        <begin position="1"/>
        <end position="459"/>
    </location>
</feature>
<reference evidence="9" key="1">
    <citation type="submission" date="2020-05" db="EMBL/GenBank/DDBJ databases">
        <authorList>
            <person name="Chiriac C."/>
            <person name="Salcher M."/>
            <person name="Ghai R."/>
            <person name="Kavagutti S V."/>
        </authorList>
    </citation>
    <scope>NUCLEOTIDE SEQUENCE</scope>
</reference>
<dbReference type="PANTHER" id="PTHR42718:SF46">
    <property type="entry name" value="BLR6921 PROTEIN"/>
    <property type="match status" value="1"/>
</dbReference>
<accession>A0A6J5ZKY9</accession>
<feature type="transmembrane region" description="Helical" evidence="7">
    <location>
        <begin position="92"/>
        <end position="114"/>
    </location>
</feature>
<dbReference type="AlphaFoldDB" id="A0A6J5ZKY9"/>
<dbReference type="GO" id="GO:0022857">
    <property type="term" value="F:transmembrane transporter activity"/>
    <property type="evidence" value="ECO:0007669"/>
    <property type="project" value="InterPro"/>
</dbReference>
<sequence length="468" mass="48085">MLAVIGVAQLMVVLDATIVNIALPSAQADLGFSNGSRQWVITAYALAFGGLLLLGGRLSDLFGRKWTFIAGLIGFSVASAIGGSAQSFEVLVFARALQGAFGAILAPAALSILTTTFTDEAERGKAFAIFGAISGGGAAIGLLLGGVLTEYLSWRWCLYVNLFFAIPAALVALWLIKNVASAAHAELDIPGTILGCGGLLLVVFGFSKAESAGWGAPITLAMLGGAALLLVLFYFWLRRAAHPLLPLRVVEDRNRGGSFLTILIAGLGIFGVFLFLTYFMQQSLNFTPIQAGLAFLPMPVCIVTASIVAQTRFLPKTGPRPLVVTGMIFGAAGMTYLAQLDINSTYGPNVLPGLMILGLGFGMIFATAINTATLGVIPEDAGVASALVNTCQQVGGAAGTALLSTIAATATVNYASGKVASSSVAASAAIHGYTAAFWFSAAIFVVGAIVGGLMLRGGPNMTVAESAT</sequence>
<feature type="transmembrane region" description="Helical" evidence="7">
    <location>
        <begin position="36"/>
        <end position="54"/>
    </location>
</feature>
<evidence type="ECO:0000313" key="9">
    <source>
        <dbReference type="EMBL" id="CAB4343274.1"/>
    </source>
</evidence>
<evidence type="ECO:0000259" key="8">
    <source>
        <dbReference type="PROSITE" id="PS50850"/>
    </source>
</evidence>
<evidence type="ECO:0000256" key="3">
    <source>
        <dbReference type="ARBA" id="ARBA00022475"/>
    </source>
</evidence>
<keyword evidence="4 7" id="KW-0812">Transmembrane</keyword>
<feature type="transmembrane region" description="Helical" evidence="7">
    <location>
        <begin position="218"/>
        <end position="237"/>
    </location>
</feature>
<organism evidence="9">
    <name type="scientific">freshwater metagenome</name>
    <dbReference type="NCBI Taxonomy" id="449393"/>
    <lineage>
        <taxon>unclassified sequences</taxon>
        <taxon>metagenomes</taxon>
        <taxon>ecological metagenomes</taxon>
    </lineage>
</organism>
<proteinExistence type="predicted"/>
<evidence type="ECO:0000256" key="2">
    <source>
        <dbReference type="ARBA" id="ARBA00022448"/>
    </source>
</evidence>
<evidence type="ECO:0000256" key="5">
    <source>
        <dbReference type="ARBA" id="ARBA00022989"/>
    </source>
</evidence>
<dbReference type="InterPro" id="IPR005829">
    <property type="entry name" value="Sugar_transporter_CS"/>
</dbReference>
<dbReference type="Gene3D" id="1.20.1250.20">
    <property type="entry name" value="MFS general substrate transporter like domains"/>
    <property type="match status" value="1"/>
</dbReference>
<dbReference type="InterPro" id="IPR020846">
    <property type="entry name" value="MFS_dom"/>
</dbReference>
<dbReference type="Pfam" id="PF07690">
    <property type="entry name" value="MFS_1"/>
    <property type="match status" value="1"/>
</dbReference>
<dbReference type="EMBL" id="CAESAN010000055">
    <property type="protein sequence ID" value="CAB4343274.1"/>
    <property type="molecule type" value="Genomic_DNA"/>
</dbReference>
<evidence type="ECO:0000256" key="6">
    <source>
        <dbReference type="ARBA" id="ARBA00023136"/>
    </source>
</evidence>
<protein>
    <submittedName>
        <fullName evidence="9">Unannotated protein</fullName>
    </submittedName>
</protein>
<dbReference type="InterPro" id="IPR011701">
    <property type="entry name" value="MFS"/>
</dbReference>
<feature type="transmembrane region" description="Helical" evidence="7">
    <location>
        <begin position="435"/>
        <end position="455"/>
    </location>
</feature>
<dbReference type="PROSITE" id="PS00216">
    <property type="entry name" value="SUGAR_TRANSPORT_1"/>
    <property type="match status" value="1"/>
</dbReference>
<feature type="transmembrane region" description="Helical" evidence="7">
    <location>
        <begin position="394"/>
        <end position="415"/>
    </location>
</feature>
<feature type="transmembrane region" description="Helical" evidence="7">
    <location>
        <begin position="153"/>
        <end position="175"/>
    </location>
</feature>
<dbReference type="PANTHER" id="PTHR42718">
    <property type="entry name" value="MAJOR FACILITATOR SUPERFAMILY MULTIDRUG TRANSPORTER MFSC"/>
    <property type="match status" value="1"/>
</dbReference>
<keyword evidence="3" id="KW-1003">Cell membrane</keyword>
<dbReference type="InterPro" id="IPR036259">
    <property type="entry name" value="MFS_trans_sf"/>
</dbReference>
<dbReference type="CDD" id="cd17321">
    <property type="entry name" value="MFS_MMR_MDR_like"/>
    <property type="match status" value="1"/>
</dbReference>
<evidence type="ECO:0000256" key="4">
    <source>
        <dbReference type="ARBA" id="ARBA00022692"/>
    </source>
</evidence>
<feature type="transmembrane region" description="Helical" evidence="7">
    <location>
        <begin position="321"/>
        <end position="338"/>
    </location>
</feature>
<dbReference type="PROSITE" id="PS50850">
    <property type="entry name" value="MFS"/>
    <property type="match status" value="1"/>
</dbReference>
<dbReference type="GO" id="GO:0005886">
    <property type="term" value="C:plasma membrane"/>
    <property type="evidence" value="ECO:0007669"/>
    <property type="project" value="UniProtKB-SubCell"/>
</dbReference>
<keyword evidence="5 7" id="KW-1133">Transmembrane helix</keyword>
<gene>
    <name evidence="9" type="ORF">UFOPK3547_00784</name>
</gene>
<evidence type="ECO:0000256" key="1">
    <source>
        <dbReference type="ARBA" id="ARBA00004651"/>
    </source>
</evidence>
<dbReference type="NCBIfam" id="TIGR00711">
    <property type="entry name" value="efflux_EmrB"/>
    <property type="match status" value="1"/>
</dbReference>
<feature type="transmembrane region" description="Helical" evidence="7">
    <location>
        <begin position="126"/>
        <end position="147"/>
    </location>
</feature>
<feature type="transmembrane region" description="Helical" evidence="7">
    <location>
        <begin position="258"/>
        <end position="279"/>
    </location>
</feature>
<dbReference type="InterPro" id="IPR004638">
    <property type="entry name" value="EmrB-like"/>
</dbReference>
<comment type="subcellular location">
    <subcellularLocation>
        <location evidence="1">Cell membrane</location>
        <topology evidence="1">Multi-pass membrane protein</topology>
    </subcellularLocation>
</comment>
<feature type="transmembrane region" description="Helical" evidence="7">
    <location>
        <begin position="350"/>
        <end position="373"/>
    </location>
</feature>
<dbReference type="Gene3D" id="1.20.1720.10">
    <property type="entry name" value="Multidrug resistance protein D"/>
    <property type="match status" value="1"/>
</dbReference>
<dbReference type="SUPFAM" id="SSF103473">
    <property type="entry name" value="MFS general substrate transporter"/>
    <property type="match status" value="1"/>
</dbReference>
<name>A0A6J5ZKY9_9ZZZZ</name>
<keyword evidence="2" id="KW-0813">Transport</keyword>
<feature type="transmembrane region" description="Helical" evidence="7">
    <location>
        <begin position="291"/>
        <end position="309"/>
    </location>
</feature>
<keyword evidence="6 7" id="KW-0472">Membrane</keyword>
<feature type="transmembrane region" description="Helical" evidence="7">
    <location>
        <begin position="187"/>
        <end position="206"/>
    </location>
</feature>
<evidence type="ECO:0000256" key="7">
    <source>
        <dbReference type="SAM" id="Phobius"/>
    </source>
</evidence>